<gene>
    <name evidence="12" type="primary">dnaN</name>
    <name evidence="12" type="ORF">C4N17_02165</name>
</gene>
<dbReference type="GO" id="GO:0003677">
    <property type="term" value="F:DNA binding"/>
    <property type="evidence" value="ECO:0007669"/>
    <property type="project" value="UniProtKB-KW"/>
</dbReference>
<dbReference type="InterPro" id="IPR001001">
    <property type="entry name" value="DNA_polIII_beta"/>
</dbReference>
<keyword evidence="8" id="KW-0238">DNA-binding</keyword>
<keyword evidence="7" id="KW-0239">DNA-directed DNA polymerase</keyword>
<dbReference type="Pfam" id="PF02768">
    <property type="entry name" value="DNA_pol3_beta_3"/>
    <property type="match status" value="1"/>
</dbReference>
<dbReference type="Gene3D" id="3.70.10.10">
    <property type="match status" value="1"/>
</dbReference>
<dbReference type="GO" id="GO:0008408">
    <property type="term" value="F:3'-5' exonuclease activity"/>
    <property type="evidence" value="ECO:0007669"/>
    <property type="project" value="InterPro"/>
</dbReference>
<dbReference type="GO" id="GO:0005737">
    <property type="term" value="C:cytoplasm"/>
    <property type="evidence" value="ECO:0007669"/>
    <property type="project" value="UniProtKB-SubCell"/>
</dbReference>
<evidence type="ECO:0000256" key="3">
    <source>
        <dbReference type="ARBA" id="ARBA00022490"/>
    </source>
</evidence>
<evidence type="ECO:0000256" key="2">
    <source>
        <dbReference type="ARBA" id="ARBA00010752"/>
    </source>
</evidence>
<dbReference type="GO" id="GO:0003887">
    <property type="term" value="F:DNA-directed DNA polymerase activity"/>
    <property type="evidence" value="ECO:0007669"/>
    <property type="project" value="UniProtKB-KW"/>
</dbReference>
<evidence type="ECO:0000313" key="12">
    <source>
        <dbReference type="EMBL" id="AVQ24604.1"/>
    </source>
</evidence>
<dbReference type="CDD" id="cd00140">
    <property type="entry name" value="beta_clamp"/>
    <property type="match status" value="1"/>
</dbReference>
<dbReference type="Pfam" id="PF02767">
    <property type="entry name" value="DNA_pol3_beta_2"/>
    <property type="match status" value="1"/>
</dbReference>
<evidence type="ECO:0000313" key="13">
    <source>
        <dbReference type="Proteomes" id="UP000241472"/>
    </source>
</evidence>
<evidence type="ECO:0000256" key="4">
    <source>
        <dbReference type="ARBA" id="ARBA00022679"/>
    </source>
</evidence>
<keyword evidence="5" id="KW-0548">Nucleotidyltransferase</keyword>
<evidence type="ECO:0000256" key="6">
    <source>
        <dbReference type="ARBA" id="ARBA00022705"/>
    </source>
</evidence>
<reference evidence="12 13" key="1">
    <citation type="submission" date="2018-03" db="EMBL/GenBank/DDBJ databases">
        <title>Complete Fusobacterium genomes using hybrid Minion sequencing.</title>
        <authorList>
            <person name="Slade D.J."/>
            <person name="Lahmers K."/>
        </authorList>
    </citation>
    <scope>NUCLEOTIDE SEQUENCE [LARGE SCALE GENOMIC DNA]</scope>
    <source>
        <strain evidence="12 13">2_1_31</strain>
    </source>
</reference>
<evidence type="ECO:0000259" key="11">
    <source>
        <dbReference type="Pfam" id="PF02768"/>
    </source>
</evidence>
<evidence type="ECO:0000256" key="8">
    <source>
        <dbReference type="ARBA" id="ARBA00023125"/>
    </source>
</evidence>
<dbReference type="Proteomes" id="UP000241472">
    <property type="component" value="Chromosome"/>
</dbReference>
<dbReference type="RefSeq" id="WP_008794454.1">
    <property type="nucleotide sequence ID" value="NZ_CABKNO010000002.1"/>
</dbReference>
<evidence type="ECO:0000259" key="9">
    <source>
        <dbReference type="Pfam" id="PF00712"/>
    </source>
</evidence>
<protein>
    <submittedName>
        <fullName evidence="12">DNA polymerase III subunit beta</fullName>
    </submittedName>
</protein>
<dbReference type="InterPro" id="IPR022637">
    <property type="entry name" value="DNA_polIII_beta_cen"/>
</dbReference>
<dbReference type="GO" id="GO:0009360">
    <property type="term" value="C:DNA polymerase III complex"/>
    <property type="evidence" value="ECO:0007669"/>
    <property type="project" value="InterPro"/>
</dbReference>
<sequence>MHIKVNRQNFLTAVRIVEKSIKDNKIKPILSCVYAKVKDNKVYFTGTNLDTTIKTSIDVNEVIREGEVAFSPSIIDEYLKEIKDEFVVLRVENGNILFIETEDSTTEYDVFTTEDYPNTFENINLNENNFKFEMPSQELVEIFEKVLFSADTPDNIAMNCIRIESNNKTLNFVSTNTYRLTYLKKDVEKEINDFAVSVPADTISSIVKIVKGLDNELIKIYKEDAHLYFKYKETTIITKLIELRFPNYVDILSNITYDKKLSINNEKFTNLLKRVLIFSRSNMESKYSSTYQFKHGDNGESKLIISALNDIARINEELNISFEGEDLKISLNSKYLLEFIQNIPKEKELVLEFMYANSAVKVYEKDNEDYIYILMPLALRD</sequence>
<evidence type="ECO:0000256" key="1">
    <source>
        <dbReference type="ARBA" id="ARBA00004496"/>
    </source>
</evidence>
<dbReference type="InterPro" id="IPR022634">
    <property type="entry name" value="DNA_polIII_beta_N"/>
</dbReference>
<keyword evidence="6" id="KW-0235">DNA replication</keyword>
<comment type="subcellular location">
    <subcellularLocation>
        <location evidence="1">Cytoplasm</location>
    </subcellularLocation>
</comment>
<dbReference type="PANTHER" id="PTHR30478">
    <property type="entry name" value="DNA POLYMERASE III SUBUNIT BETA"/>
    <property type="match status" value="1"/>
</dbReference>
<dbReference type="SUPFAM" id="SSF55979">
    <property type="entry name" value="DNA clamp"/>
    <property type="match status" value="3"/>
</dbReference>
<proteinExistence type="inferred from homology"/>
<dbReference type="Gene3D" id="3.10.150.10">
    <property type="entry name" value="DNA Polymerase III, subunit A, domain 2"/>
    <property type="match status" value="1"/>
</dbReference>
<evidence type="ECO:0000256" key="5">
    <source>
        <dbReference type="ARBA" id="ARBA00022695"/>
    </source>
</evidence>
<accession>A0AAD0MQB4</accession>
<dbReference type="AlphaFoldDB" id="A0AAD0MQB4"/>
<evidence type="ECO:0000259" key="10">
    <source>
        <dbReference type="Pfam" id="PF02767"/>
    </source>
</evidence>
<dbReference type="InterPro" id="IPR046938">
    <property type="entry name" value="DNA_clamp_sf"/>
</dbReference>
<feature type="domain" description="DNA polymerase III beta sliding clamp C-terminal" evidence="11">
    <location>
        <begin position="257"/>
        <end position="377"/>
    </location>
</feature>
<dbReference type="Pfam" id="PF00712">
    <property type="entry name" value="DNA_pol3_beta"/>
    <property type="match status" value="1"/>
</dbReference>
<evidence type="ECO:0000256" key="7">
    <source>
        <dbReference type="ARBA" id="ARBA00022932"/>
    </source>
</evidence>
<organism evidence="12 13">
    <name type="scientific">Fusobacterium periodonticum</name>
    <dbReference type="NCBI Taxonomy" id="860"/>
    <lineage>
        <taxon>Bacteria</taxon>
        <taxon>Fusobacteriati</taxon>
        <taxon>Fusobacteriota</taxon>
        <taxon>Fusobacteriia</taxon>
        <taxon>Fusobacteriales</taxon>
        <taxon>Fusobacteriaceae</taxon>
        <taxon>Fusobacterium</taxon>
    </lineage>
</organism>
<dbReference type="InterPro" id="IPR022635">
    <property type="entry name" value="DNA_polIII_beta_C"/>
</dbReference>
<keyword evidence="4" id="KW-0808">Transferase</keyword>
<dbReference type="KEGG" id="fpei:C4N17_02165"/>
<keyword evidence="3" id="KW-0963">Cytoplasm</keyword>
<dbReference type="GO" id="GO:0006271">
    <property type="term" value="P:DNA strand elongation involved in DNA replication"/>
    <property type="evidence" value="ECO:0007669"/>
    <property type="project" value="TreeGrafter"/>
</dbReference>
<feature type="domain" description="DNA polymerase III beta sliding clamp N-terminal" evidence="9">
    <location>
        <begin position="1"/>
        <end position="118"/>
    </location>
</feature>
<dbReference type="SMART" id="SM00480">
    <property type="entry name" value="POL3Bc"/>
    <property type="match status" value="1"/>
</dbReference>
<dbReference type="NCBIfam" id="TIGR00663">
    <property type="entry name" value="dnan"/>
    <property type="match status" value="1"/>
</dbReference>
<dbReference type="PANTHER" id="PTHR30478:SF0">
    <property type="entry name" value="BETA SLIDING CLAMP"/>
    <property type="match status" value="1"/>
</dbReference>
<name>A0AAD0MQB4_9FUSO</name>
<comment type="similarity">
    <text evidence="2">Belongs to the beta sliding clamp family.</text>
</comment>
<dbReference type="EMBL" id="CP028108">
    <property type="protein sequence ID" value="AVQ24604.1"/>
    <property type="molecule type" value="Genomic_DNA"/>
</dbReference>
<feature type="domain" description="DNA polymerase III beta sliding clamp central" evidence="10">
    <location>
        <begin position="134"/>
        <end position="247"/>
    </location>
</feature>